<dbReference type="AlphaFoldDB" id="A0A8S1NQV2"/>
<keyword evidence="2" id="KW-1185">Reference proteome</keyword>
<dbReference type="EMBL" id="CAJJDN010000062">
    <property type="protein sequence ID" value="CAD8094380.1"/>
    <property type="molecule type" value="Genomic_DNA"/>
</dbReference>
<sequence length="238" mass="27984">MITKIPLRVARTLLPLNYSGFRLNIPQAIIEKNHLYQLIERGMIFETMILKNTQSNPDQTEIKGFKVQDFEDELKLELSKTVENVQILICIDCLNKEELYDEEQSDFQKLAVLNETETLVQYFQDPYLNHIPFSIYLTKGNGLITYYECSAYRSKIQINMVQIIDNIEKHKLIPRNDRDITEYEGNYHCLDDTLQNDILNYLKTFGIDSELASFVENLQSDREQALYLKWLQNKLNSP</sequence>
<proteinExistence type="predicted"/>
<gene>
    <name evidence="1" type="ORF">PSON_ATCC_30995.1.T0620163</name>
</gene>
<accession>A0A8S1NQV2</accession>
<dbReference type="PANTHER" id="PTHR10826:SF1">
    <property type="entry name" value="COMPLEMENT COMPONENT 1 Q SUBCOMPONENT-BINDING PROTEIN, MITOCHONDRIAL"/>
    <property type="match status" value="1"/>
</dbReference>
<dbReference type="Proteomes" id="UP000692954">
    <property type="component" value="Unassembled WGS sequence"/>
</dbReference>
<dbReference type="Pfam" id="PF02330">
    <property type="entry name" value="MAM33"/>
    <property type="match status" value="1"/>
</dbReference>
<protein>
    <submittedName>
        <fullName evidence="1">Uncharacterized protein</fullName>
    </submittedName>
</protein>
<dbReference type="PANTHER" id="PTHR10826">
    <property type="entry name" value="COMPLEMENT COMPONENT 1"/>
    <property type="match status" value="1"/>
</dbReference>
<name>A0A8S1NQV2_9CILI</name>
<evidence type="ECO:0000313" key="1">
    <source>
        <dbReference type="EMBL" id="CAD8094380.1"/>
    </source>
</evidence>
<dbReference type="GO" id="GO:0005759">
    <property type="term" value="C:mitochondrial matrix"/>
    <property type="evidence" value="ECO:0007669"/>
    <property type="project" value="InterPro"/>
</dbReference>
<evidence type="ECO:0000313" key="2">
    <source>
        <dbReference type="Proteomes" id="UP000692954"/>
    </source>
</evidence>
<organism evidence="1 2">
    <name type="scientific">Paramecium sonneborni</name>
    <dbReference type="NCBI Taxonomy" id="65129"/>
    <lineage>
        <taxon>Eukaryota</taxon>
        <taxon>Sar</taxon>
        <taxon>Alveolata</taxon>
        <taxon>Ciliophora</taxon>
        <taxon>Intramacronucleata</taxon>
        <taxon>Oligohymenophorea</taxon>
        <taxon>Peniculida</taxon>
        <taxon>Parameciidae</taxon>
        <taxon>Paramecium</taxon>
    </lineage>
</organism>
<reference evidence="1" key="1">
    <citation type="submission" date="2021-01" db="EMBL/GenBank/DDBJ databases">
        <authorList>
            <consortium name="Genoscope - CEA"/>
            <person name="William W."/>
        </authorList>
    </citation>
    <scope>NUCLEOTIDE SEQUENCE</scope>
</reference>
<dbReference type="OrthoDB" id="278212at2759"/>
<dbReference type="InterPro" id="IPR003428">
    <property type="entry name" value="MAM33"/>
</dbReference>
<comment type="caution">
    <text evidence="1">The sequence shown here is derived from an EMBL/GenBank/DDBJ whole genome shotgun (WGS) entry which is preliminary data.</text>
</comment>
<dbReference type="FunFam" id="3.10.280.10:FF:000013">
    <property type="entry name" value="Uncharacterized protein"/>
    <property type="match status" value="1"/>
</dbReference>